<accession>A0A3D9BJ47</accession>
<dbReference type="RefSeq" id="WP_115950872.1">
    <property type="nucleotide sequence ID" value="NZ_QNVS01000047.1"/>
</dbReference>
<proteinExistence type="predicted"/>
<dbReference type="AlphaFoldDB" id="A0A3D9BJ47"/>
<organism evidence="2 3">
    <name type="scientific">Chryseobacterium piscium</name>
    <dbReference type="NCBI Taxonomy" id="333702"/>
    <lineage>
        <taxon>Bacteria</taxon>
        <taxon>Pseudomonadati</taxon>
        <taxon>Bacteroidota</taxon>
        <taxon>Flavobacteriia</taxon>
        <taxon>Flavobacteriales</taxon>
        <taxon>Weeksellaceae</taxon>
        <taxon>Chryseobacterium group</taxon>
        <taxon>Chryseobacterium</taxon>
    </lineage>
</organism>
<evidence type="ECO:0000256" key="1">
    <source>
        <dbReference type="SAM" id="Phobius"/>
    </source>
</evidence>
<keyword evidence="1" id="KW-0812">Transmembrane</keyword>
<evidence type="ECO:0000313" key="3">
    <source>
        <dbReference type="Proteomes" id="UP000256512"/>
    </source>
</evidence>
<feature type="transmembrane region" description="Helical" evidence="1">
    <location>
        <begin position="12"/>
        <end position="36"/>
    </location>
</feature>
<keyword evidence="1" id="KW-0472">Membrane</keyword>
<keyword evidence="1" id="KW-1133">Transmembrane helix</keyword>
<keyword evidence="3" id="KW-1185">Reference proteome</keyword>
<protein>
    <recommendedName>
        <fullName evidence="4">DUF4293 domain-containing protein</fullName>
    </recommendedName>
</protein>
<comment type="caution">
    <text evidence="2">The sequence shown here is derived from an EMBL/GenBank/DDBJ whole genome shotgun (WGS) entry which is preliminary data.</text>
</comment>
<evidence type="ECO:0000313" key="2">
    <source>
        <dbReference type="EMBL" id="REC53361.1"/>
    </source>
</evidence>
<evidence type="ECO:0008006" key="4">
    <source>
        <dbReference type="Google" id="ProtNLM"/>
    </source>
</evidence>
<gene>
    <name evidence="2" type="ORF">DRF62_14040</name>
</gene>
<feature type="transmembrane region" description="Helical" evidence="1">
    <location>
        <begin position="42"/>
        <end position="62"/>
    </location>
</feature>
<feature type="transmembrane region" description="Helical" evidence="1">
    <location>
        <begin position="103"/>
        <end position="121"/>
    </location>
</feature>
<sequence length="142" mass="16699">MKKKIFKYKAVYWITLIVNIIFCIAFGFGLYNRIIINSLFDIYTVLIFIIETLSFSSVLLLISKSKLSILTHSISLILIFLIITFGIFKKLYFRNFGNDSMDYLMTLIVYSILFGLFFLIIKYRVKTDFIQLEIDEIGQNQN</sequence>
<reference evidence="2 3" key="1">
    <citation type="journal article" date="2006" name="Int. J. Syst. Evol. Microbiol.">
        <title>Chryseobacterium piscium sp. nov., isolated from fish of the South Atlantic Ocean off South Africa.</title>
        <authorList>
            <person name="de Beer H."/>
            <person name="Hugo C.J."/>
            <person name="Jooste P.J."/>
            <person name="Vancanneyt M."/>
            <person name="Coenye T."/>
            <person name="Vandamme P."/>
        </authorList>
    </citation>
    <scope>NUCLEOTIDE SEQUENCE [LARGE SCALE GENOMIC DNA]</scope>
    <source>
        <strain evidence="2 3">CCUG 51923</strain>
    </source>
</reference>
<name>A0A3D9BJ47_9FLAO</name>
<feature type="transmembrane region" description="Helical" evidence="1">
    <location>
        <begin position="69"/>
        <end position="88"/>
    </location>
</feature>
<dbReference type="EMBL" id="QNVS01000047">
    <property type="protein sequence ID" value="REC53361.1"/>
    <property type="molecule type" value="Genomic_DNA"/>
</dbReference>
<dbReference type="Proteomes" id="UP000256512">
    <property type="component" value="Unassembled WGS sequence"/>
</dbReference>